<evidence type="ECO:0000256" key="7">
    <source>
        <dbReference type="SAM" id="MobiDB-lite"/>
    </source>
</evidence>
<dbReference type="VEuPathDB" id="FungiDB:BO72DRAFT_448858"/>
<feature type="transmembrane region" description="Helical" evidence="8">
    <location>
        <begin position="403"/>
        <end position="426"/>
    </location>
</feature>
<comment type="similarity">
    <text evidence="2">Belongs to the wax synthase family.</text>
</comment>
<proteinExistence type="inferred from homology"/>
<dbReference type="RefSeq" id="XP_040800346.1">
    <property type="nucleotide sequence ID" value="XM_040944891.1"/>
</dbReference>
<reference evidence="10 11" key="1">
    <citation type="submission" date="2018-02" db="EMBL/GenBank/DDBJ databases">
        <title>The genomes of Aspergillus section Nigri reveals drivers in fungal speciation.</title>
        <authorList>
            <consortium name="DOE Joint Genome Institute"/>
            <person name="Vesth T.C."/>
            <person name="Nybo J."/>
            <person name="Theobald S."/>
            <person name="Brandl J."/>
            <person name="Frisvad J.C."/>
            <person name="Nielsen K.F."/>
            <person name="Lyhne E.K."/>
            <person name="Kogle M.E."/>
            <person name="Kuo A."/>
            <person name="Riley R."/>
            <person name="Clum A."/>
            <person name="Nolan M."/>
            <person name="Lipzen A."/>
            <person name="Salamov A."/>
            <person name="Henrissat B."/>
            <person name="Wiebenga A."/>
            <person name="De vries R.P."/>
            <person name="Grigoriev I.V."/>
            <person name="Mortensen U.H."/>
            <person name="Andersen M.R."/>
            <person name="Baker S.E."/>
        </authorList>
    </citation>
    <scope>NUCLEOTIDE SEQUENCE [LARGE SCALE GENOMIC DNA]</scope>
    <source>
        <strain evidence="10 11">CBS 313.89</strain>
    </source>
</reference>
<evidence type="ECO:0000256" key="1">
    <source>
        <dbReference type="ARBA" id="ARBA00004141"/>
    </source>
</evidence>
<dbReference type="PANTHER" id="PTHR31595:SF60">
    <property type="entry name" value="BIOSYNTHESIS PROTEIN (TRI7), PUTATIVE (AFU_ORTHOLOGUE AFUA_8G05970)-RELATED"/>
    <property type="match status" value="1"/>
</dbReference>
<keyword evidence="3" id="KW-0808">Transferase</keyword>
<sequence>MSTLPPNWPDPTPLIQWLLIQPLAGLVVAFAAPRAPARPATALLLLALAYSMQRSAQLHYGGTRFGAPLISMGWVNVLNGVDLLVLSRVSFEAQKLWEFAKYARSVDGSVAKQQQQQQQPPNPPRTQNDSTSQEWVSRLRWAFSIAFNYRRIGTPWEIRHLPRFDAAVPGYVPSRARFLVGAVGKVVVAVVVIQGCTMETADANLGQAVALLPEAREALLPFAFAFADADAQVGWDWDGVWRRMLVRALFCLSFGIVGRATIVAAYNVCAIVAVGLGLYEPVMWPPVAGSLWEGWSVRRFWGITWHQTFRQLLTSNADFLLSLLRISPSGRLGWTLRALLAFTVSGVIHLFMDVGFGVPMVKSGALWFFCLQIVGVVIESIVRDLTRPLRARMNPGVKRMIGYVWVALFMLWTVPIWINPILIQLYSDGVRMMSPFLCFGSWTI</sequence>
<evidence type="ECO:0000313" key="10">
    <source>
        <dbReference type="EMBL" id="RAK76336.1"/>
    </source>
</evidence>
<dbReference type="GO" id="GO:0016020">
    <property type="term" value="C:membrane"/>
    <property type="evidence" value="ECO:0007669"/>
    <property type="project" value="UniProtKB-SubCell"/>
</dbReference>
<dbReference type="GO" id="GO:0008374">
    <property type="term" value="F:O-acyltransferase activity"/>
    <property type="evidence" value="ECO:0007669"/>
    <property type="project" value="InterPro"/>
</dbReference>
<feature type="transmembrane region" description="Helical" evidence="8">
    <location>
        <begin position="364"/>
        <end position="382"/>
    </location>
</feature>
<dbReference type="AlphaFoldDB" id="A0A8G1VYI2"/>
<comment type="subcellular location">
    <subcellularLocation>
        <location evidence="1">Membrane</location>
        <topology evidence="1">Multi-pass membrane protein</topology>
    </subcellularLocation>
</comment>
<feature type="region of interest" description="Disordered" evidence="7">
    <location>
        <begin position="110"/>
        <end position="131"/>
    </location>
</feature>
<keyword evidence="4 8" id="KW-0812">Transmembrane</keyword>
<evidence type="ECO:0000256" key="8">
    <source>
        <dbReference type="SAM" id="Phobius"/>
    </source>
</evidence>
<dbReference type="PANTHER" id="PTHR31595">
    <property type="entry name" value="LONG-CHAIN-ALCOHOL O-FATTY-ACYLTRANSFERASE 3-RELATED"/>
    <property type="match status" value="1"/>
</dbReference>
<feature type="transmembrane region" description="Helical" evidence="8">
    <location>
        <begin position="14"/>
        <end position="32"/>
    </location>
</feature>
<keyword evidence="11" id="KW-1185">Reference proteome</keyword>
<evidence type="ECO:0000256" key="2">
    <source>
        <dbReference type="ARBA" id="ARBA00007282"/>
    </source>
</evidence>
<name>A0A8G1VYI2_9EURO</name>
<evidence type="ECO:0000256" key="3">
    <source>
        <dbReference type="ARBA" id="ARBA00022679"/>
    </source>
</evidence>
<keyword evidence="5 8" id="KW-1133">Transmembrane helix</keyword>
<dbReference type="EMBL" id="KZ824649">
    <property type="protein sequence ID" value="RAK76336.1"/>
    <property type="molecule type" value="Genomic_DNA"/>
</dbReference>
<organism evidence="10 11">
    <name type="scientific">Aspergillus fijiensis CBS 313.89</name>
    <dbReference type="NCBI Taxonomy" id="1448319"/>
    <lineage>
        <taxon>Eukaryota</taxon>
        <taxon>Fungi</taxon>
        <taxon>Dikarya</taxon>
        <taxon>Ascomycota</taxon>
        <taxon>Pezizomycotina</taxon>
        <taxon>Eurotiomycetes</taxon>
        <taxon>Eurotiomycetidae</taxon>
        <taxon>Eurotiales</taxon>
        <taxon>Aspergillaceae</taxon>
        <taxon>Aspergillus</taxon>
    </lineage>
</organism>
<dbReference type="Pfam" id="PF13813">
    <property type="entry name" value="MBOAT_2"/>
    <property type="match status" value="1"/>
</dbReference>
<evidence type="ECO:0000256" key="5">
    <source>
        <dbReference type="ARBA" id="ARBA00022989"/>
    </source>
</evidence>
<gene>
    <name evidence="10" type="ORF">BO72DRAFT_448858</name>
</gene>
<keyword evidence="6 8" id="KW-0472">Membrane</keyword>
<accession>A0A8G1VYI2</accession>
<feature type="domain" description="Wax synthase" evidence="9">
    <location>
        <begin position="284"/>
        <end position="371"/>
    </location>
</feature>
<evidence type="ECO:0000259" key="9">
    <source>
        <dbReference type="Pfam" id="PF13813"/>
    </source>
</evidence>
<evidence type="ECO:0000256" key="6">
    <source>
        <dbReference type="ARBA" id="ARBA00023136"/>
    </source>
</evidence>
<evidence type="ECO:0000313" key="11">
    <source>
        <dbReference type="Proteomes" id="UP000249789"/>
    </source>
</evidence>
<evidence type="ECO:0000256" key="4">
    <source>
        <dbReference type="ARBA" id="ARBA00022692"/>
    </source>
</evidence>
<dbReference type="GO" id="GO:0006629">
    <property type="term" value="P:lipid metabolic process"/>
    <property type="evidence" value="ECO:0007669"/>
    <property type="project" value="InterPro"/>
</dbReference>
<dbReference type="OrthoDB" id="1077582at2759"/>
<dbReference type="GeneID" id="63862224"/>
<feature type="transmembrane region" description="Helical" evidence="8">
    <location>
        <begin position="338"/>
        <end position="358"/>
    </location>
</feature>
<dbReference type="InterPro" id="IPR044851">
    <property type="entry name" value="Wax_synthase"/>
</dbReference>
<protein>
    <submittedName>
        <fullName evidence="10">Putative toxin biosynthesis protein</fullName>
    </submittedName>
</protein>
<dbReference type="Proteomes" id="UP000249789">
    <property type="component" value="Unassembled WGS sequence"/>
</dbReference>
<feature type="transmembrane region" description="Helical" evidence="8">
    <location>
        <begin position="249"/>
        <end position="279"/>
    </location>
</feature>
<dbReference type="InterPro" id="IPR032805">
    <property type="entry name" value="Wax_synthase_dom"/>
</dbReference>